<keyword evidence="1" id="KW-0678">Repressor</keyword>
<dbReference type="EMBL" id="BA000028">
    <property type="protein sequence ID" value="BAC14630.1"/>
    <property type="molecule type" value="Genomic_DNA"/>
</dbReference>
<evidence type="ECO:0000256" key="1">
    <source>
        <dbReference type="ARBA" id="ARBA00022491"/>
    </source>
</evidence>
<dbReference type="InterPro" id="IPR009057">
    <property type="entry name" value="Homeodomain-like_sf"/>
</dbReference>
<feature type="DNA-binding region" description="H-T-H motif" evidence="3">
    <location>
        <begin position="32"/>
        <end position="51"/>
    </location>
</feature>
<dbReference type="RefSeq" id="WP_011067068.1">
    <property type="nucleotide sequence ID" value="NC_004193.1"/>
</dbReference>
<dbReference type="Pfam" id="PF17932">
    <property type="entry name" value="TetR_C_24"/>
    <property type="match status" value="1"/>
</dbReference>
<keyword evidence="6" id="KW-1185">Reference proteome</keyword>
<dbReference type="InterPro" id="IPR001647">
    <property type="entry name" value="HTH_TetR"/>
</dbReference>
<proteinExistence type="predicted"/>
<feature type="domain" description="HTH tetR-type" evidence="4">
    <location>
        <begin position="9"/>
        <end position="69"/>
    </location>
</feature>
<evidence type="ECO:0000256" key="3">
    <source>
        <dbReference type="PROSITE-ProRule" id="PRU00335"/>
    </source>
</evidence>
<organism evidence="5 6">
    <name type="scientific">Oceanobacillus iheyensis (strain DSM 14371 / CIP 107618 / JCM 11309 / KCTC 3954 / HTE831)</name>
    <dbReference type="NCBI Taxonomy" id="221109"/>
    <lineage>
        <taxon>Bacteria</taxon>
        <taxon>Bacillati</taxon>
        <taxon>Bacillota</taxon>
        <taxon>Bacilli</taxon>
        <taxon>Bacillales</taxon>
        <taxon>Bacillaceae</taxon>
        <taxon>Oceanobacillus</taxon>
    </lineage>
</organism>
<dbReference type="Gene3D" id="1.10.10.60">
    <property type="entry name" value="Homeodomain-like"/>
    <property type="match status" value="1"/>
</dbReference>
<accession>Q8EN16</accession>
<dbReference type="HOGENOM" id="CLU_069356_12_4_9"/>
<evidence type="ECO:0000313" key="6">
    <source>
        <dbReference type="Proteomes" id="UP000000822"/>
    </source>
</evidence>
<dbReference type="PROSITE" id="PS50977">
    <property type="entry name" value="HTH_TETR_2"/>
    <property type="match status" value="1"/>
</dbReference>
<dbReference type="Gene3D" id="1.10.357.10">
    <property type="entry name" value="Tetracycline Repressor, domain 2"/>
    <property type="match status" value="1"/>
</dbReference>
<dbReference type="GO" id="GO:0003677">
    <property type="term" value="F:DNA binding"/>
    <property type="evidence" value="ECO:0007669"/>
    <property type="project" value="UniProtKB-UniRule"/>
</dbReference>
<dbReference type="SUPFAM" id="SSF48498">
    <property type="entry name" value="Tetracyclin repressor-like, C-terminal domain"/>
    <property type="match status" value="1"/>
</dbReference>
<evidence type="ECO:0000313" key="5">
    <source>
        <dbReference type="EMBL" id="BAC14630.1"/>
    </source>
</evidence>
<reference evidence="5 6" key="1">
    <citation type="journal article" date="2001" name="FEMS Microbiol. Lett.">
        <title>Oceanobacillus iheyensis gen. nov., sp. nov., a deep-sea extremely halotolerant and alkaliphilic species isolated from a depth of 1050 m on the Iheya Ridge.</title>
        <authorList>
            <person name="Lu J."/>
            <person name="Nogi Y."/>
            <person name="Takami H."/>
        </authorList>
    </citation>
    <scope>NUCLEOTIDE SEQUENCE [LARGE SCALE GENOMIC DNA]</scope>
    <source>
        <strain evidence="6">DSM 14371 / CIP 107618 / JCM 11309 / KCTC 3954 / HTE831</strain>
    </source>
</reference>
<dbReference type="PhylomeDB" id="Q8EN16"/>
<dbReference type="PANTHER" id="PTHR43479">
    <property type="entry name" value="ACREF/ENVCD OPERON REPRESSOR-RELATED"/>
    <property type="match status" value="1"/>
</dbReference>
<dbReference type="Pfam" id="PF00440">
    <property type="entry name" value="TetR_N"/>
    <property type="match status" value="1"/>
</dbReference>
<dbReference type="STRING" id="221109.gene:10734926"/>
<evidence type="ECO:0000256" key="2">
    <source>
        <dbReference type="ARBA" id="ARBA00023125"/>
    </source>
</evidence>
<dbReference type="InterPro" id="IPR023772">
    <property type="entry name" value="DNA-bd_HTH_TetR-type_CS"/>
</dbReference>
<dbReference type="InterPro" id="IPR050624">
    <property type="entry name" value="HTH-type_Tx_Regulator"/>
</dbReference>
<dbReference type="Proteomes" id="UP000000822">
    <property type="component" value="Chromosome"/>
</dbReference>
<evidence type="ECO:0000259" key="4">
    <source>
        <dbReference type="PROSITE" id="PS50977"/>
    </source>
</evidence>
<gene>
    <name evidence="5" type="ordered locus">OB2674</name>
</gene>
<keyword evidence="2 3" id="KW-0238">DNA-binding</keyword>
<dbReference type="OrthoDB" id="9814200at2"/>
<dbReference type="InterPro" id="IPR041490">
    <property type="entry name" value="KstR2_TetR_C"/>
</dbReference>
<dbReference type="AlphaFoldDB" id="Q8EN16"/>
<dbReference type="KEGG" id="oih:OB2674"/>
<dbReference type="SUPFAM" id="SSF46689">
    <property type="entry name" value="Homeodomain-like"/>
    <property type="match status" value="1"/>
</dbReference>
<name>Q8EN16_OCEIH</name>
<dbReference type="InterPro" id="IPR036271">
    <property type="entry name" value="Tet_transcr_reg_TetR-rel_C_sf"/>
</dbReference>
<sequence length="195" mass="23160">MSLREEKTEKKKKEIIHSAMQIIAEKGYYRTTIDDIASKLLITKGTVYYYFQDKQDLLFQSHQLLLQNSIENLKHIHTQPLHPREKLKNAMIAHMDHLLDDQYGFELMHKPEQFFSHQQLEIILQLHRDYTELLDQLIVIGIEDGVFQALDSKVTRNIYLGAMNWLTQWYDNKGKKEKQEILDQMAEYLLNILAK</sequence>
<reference evidence="5 6" key="2">
    <citation type="journal article" date="2002" name="Nucleic Acids Res.">
        <title>Genome sequence of Oceanobacillus iheyensis isolated from the Iheya Ridge and its unexpected adaptive capabilities to extreme environments.</title>
        <authorList>
            <person name="Takami H."/>
            <person name="Takaki Y."/>
            <person name="Uchiyama I."/>
        </authorList>
    </citation>
    <scope>NUCLEOTIDE SEQUENCE [LARGE SCALE GENOMIC DNA]</scope>
    <source>
        <strain evidence="6">DSM 14371 / CIP 107618 / JCM 11309 / KCTC 3954 / HTE831</strain>
    </source>
</reference>
<dbReference type="PROSITE" id="PS01081">
    <property type="entry name" value="HTH_TETR_1"/>
    <property type="match status" value="1"/>
</dbReference>
<dbReference type="PANTHER" id="PTHR43479:SF11">
    <property type="entry name" value="ACREF_ENVCD OPERON REPRESSOR-RELATED"/>
    <property type="match status" value="1"/>
</dbReference>
<dbReference type="PRINTS" id="PR00455">
    <property type="entry name" value="HTHTETR"/>
</dbReference>
<dbReference type="eggNOG" id="COG1309">
    <property type="taxonomic scope" value="Bacteria"/>
</dbReference>
<protein>
    <submittedName>
        <fullName evidence="5">Transcriptional regulator (TetR/AcrR family)</fullName>
    </submittedName>
</protein>